<gene>
    <name evidence="1" type="ORF">COU10_01695</name>
</gene>
<organism evidence="1 2">
    <name type="scientific">Candidatus Harrisonbacteria bacterium CG10_big_fil_rev_8_21_14_0_10_45_28</name>
    <dbReference type="NCBI Taxonomy" id="1974586"/>
    <lineage>
        <taxon>Bacteria</taxon>
        <taxon>Candidatus Harrisoniibacteriota</taxon>
    </lineage>
</organism>
<evidence type="ECO:0000313" key="2">
    <source>
        <dbReference type="Proteomes" id="UP000230903"/>
    </source>
</evidence>
<comment type="caution">
    <text evidence="1">The sequence shown here is derived from an EMBL/GenBank/DDBJ whole genome shotgun (WGS) entry which is preliminary data.</text>
</comment>
<evidence type="ECO:0000313" key="1">
    <source>
        <dbReference type="EMBL" id="PIR87976.1"/>
    </source>
</evidence>
<name>A0A2H0UQN0_9BACT</name>
<accession>A0A2H0UQN0</accession>
<sequence length="91" mass="10394">MKVVAGCDGYNAEKLAGLLKERWPVDVDQAYEAAMQVDFGVESSLVVMTEDEVRFDGDEDLHPRYRETFSQPEFNPRWEYGVADYVVVVDV</sequence>
<dbReference type="Proteomes" id="UP000230903">
    <property type="component" value="Unassembled WGS sequence"/>
</dbReference>
<dbReference type="AlphaFoldDB" id="A0A2H0UQN0"/>
<reference evidence="2" key="1">
    <citation type="submission" date="2017-09" db="EMBL/GenBank/DDBJ databases">
        <title>Depth-based differentiation of microbial function through sediment-hosted aquifers and enrichment of novel symbionts in the deep terrestrial subsurface.</title>
        <authorList>
            <person name="Probst A.J."/>
            <person name="Ladd B."/>
            <person name="Jarett J.K."/>
            <person name="Geller-Mcgrath D.E."/>
            <person name="Sieber C.M.K."/>
            <person name="Emerson J.B."/>
            <person name="Anantharaman K."/>
            <person name="Thomas B.C."/>
            <person name="Malmstrom R."/>
            <person name="Stieglmeier M."/>
            <person name="Klingl A."/>
            <person name="Woyke T."/>
            <person name="Ryan C.M."/>
            <person name="Banfield J.F."/>
        </authorList>
    </citation>
    <scope>NUCLEOTIDE SEQUENCE [LARGE SCALE GENOMIC DNA]</scope>
</reference>
<dbReference type="EMBL" id="PFBC01000028">
    <property type="protein sequence ID" value="PIR87976.1"/>
    <property type="molecule type" value="Genomic_DNA"/>
</dbReference>
<proteinExistence type="predicted"/>
<protein>
    <submittedName>
        <fullName evidence="1">Uncharacterized protein</fullName>
    </submittedName>
</protein>